<organism evidence="1 2">
    <name type="scientific">Limnoraphis robusta CCNP1315</name>
    <dbReference type="NCBI Taxonomy" id="3110306"/>
    <lineage>
        <taxon>Bacteria</taxon>
        <taxon>Bacillati</taxon>
        <taxon>Cyanobacteriota</taxon>
        <taxon>Cyanophyceae</taxon>
        <taxon>Oscillatoriophycideae</taxon>
        <taxon>Oscillatoriales</taxon>
        <taxon>Sirenicapillariaceae</taxon>
        <taxon>Limnoraphis</taxon>
    </lineage>
</organism>
<sequence>MKTVMEQECRPFSDCVYVCDVLNGEMEWNSPEELIVHPQTEKELSGKLPIQSPQRIRLALEQLQCFELVERQFSSWGITFVNAIVLQPSNPAFGVQPNQTVLMGAPRSGWLEVHFQHPVRRVEASVTSSRRTILSAYNGQAEEIDRTEMTAKQSSRSLGIILPSEKLSVEAENIHKVTFYTFDGQLIVDRFKVDF</sequence>
<name>A0ABU5U5M6_9CYAN</name>
<evidence type="ECO:0000313" key="2">
    <source>
        <dbReference type="Proteomes" id="UP001301728"/>
    </source>
</evidence>
<accession>A0ABU5U5M6</accession>
<comment type="caution">
    <text evidence="1">The sequence shown here is derived from an EMBL/GenBank/DDBJ whole genome shotgun (WGS) entry which is preliminary data.</text>
</comment>
<proteinExistence type="predicted"/>
<gene>
    <name evidence="1" type="ORF">VB854_25510</name>
</gene>
<dbReference type="EMBL" id="JAYGHT010000160">
    <property type="protein sequence ID" value="MEA5522300.1"/>
    <property type="molecule type" value="Genomic_DNA"/>
</dbReference>
<dbReference type="RefSeq" id="WP_323219727.1">
    <property type="nucleotide sequence ID" value="NZ_JAYGHT010000160.1"/>
</dbReference>
<dbReference type="Proteomes" id="UP001301728">
    <property type="component" value="Unassembled WGS sequence"/>
</dbReference>
<protein>
    <submittedName>
        <fullName evidence="1">Uncharacterized protein</fullName>
    </submittedName>
</protein>
<reference evidence="1 2" key="1">
    <citation type="submission" date="2023-12" db="EMBL/GenBank/DDBJ databases">
        <title>Baltic Sea Cyanobacteria.</title>
        <authorList>
            <person name="Delbaje E."/>
            <person name="Fewer D.P."/>
            <person name="Shishido T.K."/>
        </authorList>
    </citation>
    <scope>NUCLEOTIDE SEQUENCE [LARGE SCALE GENOMIC DNA]</scope>
    <source>
        <strain evidence="1 2">CCNP 1315</strain>
    </source>
</reference>
<keyword evidence="2" id="KW-1185">Reference proteome</keyword>
<evidence type="ECO:0000313" key="1">
    <source>
        <dbReference type="EMBL" id="MEA5522300.1"/>
    </source>
</evidence>